<dbReference type="EMBL" id="JAHRIM010017563">
    <property type="protein sequence ID" value="MEQ2262007.1"/>
    <property type="molecule type" value="Genomic_DNA"/>
</dbReference>
<evidence type="ECO:0000256" key="1">
    <source>
        <dbReference type="SAM" id="Phobius"/>
    </source>
</evidence>
<organism evidence="2 3">
    <name type="scientific">Xenotaenia resolanae</name>
    <dbReference type="NCBI Taxonomy" id="208358"/>
    <lineage>
        <taxon>Eukaryota</taxon>
        <taxon>Metazoa</taxon>
        <taxon>Chordata</taxon>
        <taxon>Craniata</taxon>
        <taxon>Vertebrata</taxon>
        <taxon>Euteleostomi</taxon>
        <taxon>Actinopterygii</taxon>
        <taxon>Neopterygii</taxon>
        <taxon>Teleostei</taxon>
        <taxon>Neoteleostei</taxon>
        <taxon>Acanthomorphata</taxon>
        <taxon>Ovalentaria</taxon>
        <taxon>Atherinomorphae</taxon>
        <taxon>Cyprinodontiformes</taxon>
        <taxon>Goodeidae</taxon>
        <taxon>Xenotaenia</taxon>
    </lineage>
</organism>
<keyword evidence="3" id="KW-1185">Reference proteome</keyword>
<name>A0ABV0VXM2_9TELE</name>
<evidence type="ECO:0000313" key="2">
    <source>
        <dbReference type="EMBL" id="MEQ2262007.1"/>
    </source>
</evidence>
<sequence>MQLPESVRRMSSSAKMATASVAFGTVTATMTVVTIVTSSVICANVQTKSSGAQTEAALLSTGTVTETRTVKMDQMRKIA</sequence>
<gene>
    <name evidence="2" type="ORF">XENORESO_019957</name>
</gene>
<feature type="non-terminal residue" evidence="2">
    <location>
        <position position="79"/>
    </location>
</feature>
<feature type="transmembrane region" description="Helical" evidence="1">
    <location>
        <begin position="21"/>
        <end position="41"/>
    </location>
</feature>
<keyword evidence="1" id="KW-0812">Transmembrane</keyword>
<evidence type="ECO:0000313" key="3">
    <source>
        <dbReference type="Proteomes" id="UP001444071"/>
    </source>
</evidence>
<protein>
    <recommendedName>
        <fullName evidence="4">Antifreeze protein</fullName>
    </recommendedName>
</protein>
<evidence type="ECO:0008006" key="4">
    <source>
        <dbReference type="Google" id="ProtNLM"/>
    </source>
</evidence>
<accession>A0ABV0VXM2</accession>
<proteinExistence type="predicted"/>
<reference evidence="2 3" key="1">
    <citation type="submission" date="2021-06" db="EMBL/GenBank/DDBJ databases">
        <authorList>
            <person name="Palmer J.M."/>
        </authorList>
    </citation>
    <scope>NUCLEOTIDE SEQUENCE [LARGE SCALE GENOMIC DNA]</scope>
    <source>
        <strain evidence="2 3">XR_2019</strain>
        <tissue evidence="2">Muscle</tissue>
    </source>
</reference>
<keyword evidence="1" id="KW-0472">Membrane</keyword>
<dbReference type="Proteomes" id="UP001444071">
    <property type="component" value="Unassembled WGS sequence"/>
</dbReference>
<comment type="caution">
    <text evidence="2">The sequence shown here is derived from an EMBL/GenBank/DDBJ whole genome shotgun (WGS) entry which is preliminary data.</text>
</comment>
<keyword evidence="1" id="KW-1133">Transmembrane helix</keyword>